<feature type="domain" description="C-type lectin" evidence="3">
    <location>
        <begin position="168"/>
        <end position="282"/>
    </location>
</feature>
<dbReference type="Gene3D" id="3.10.100.10">
    <property type="entry name" value="Mannose-Binding Protein A, subunit A"/>
    <property type="match status" value="2"/>
</dbReference>
<dbReference type="InterPro" id="IPR001304">
    <property type="entry name" value="C-type_lectin-like"/>
</dbReference>
<protein>
    <submittedName>
        <fullName evidence="5">C-type lectin domain-containing protein</fullName>
    </submittedName>
</protein>
<sequence length="468" mass="52990">MYSMFVSCLILCVGDRSFLTRQAIKETVLCPAGRSWRRENLDANRQEKEILIYVVYLLPSCPKNFFLVCAPVTQKSHKADATQGSTEKVGTTLSNTTPSRSNHTSYLRPLCFQQDMHSRYQREFRHRHWLCVSGMTPDWKLSLKALFSLAVVTLADRECPEGTTYSPRRHICLNAIPVPLDYRNAQLSCGFFDGRLAKVESEEEHDVLSEHLKEKGVPGTFWLGGTNINSTWFWYDGKNLTFHNWKDNEPANPEKENCLLHEAESGLWSSADCEGVAHYVCEMEPLVRRDEGCPEEPTCPPCPACVTTTPESCPEITECPVCPTDEPTTTSKIPTTTTVPLPEPTCPFRSNLSPIPTKTPTWKRSGLTRYAYFSEAKNFFEAEASCAYLGAQLVSIHSKKESAFVASLIPASDKTSQQLWIGGLSPGKDRFCWTDRGSWNYDELRTANYQPRCVLFHYPDPKNRDKHE</sequence>
<organism evidence="4 5">
    <name type="scientific">Steinernema glaseri</name>
    <dbReference type="NCBI Taxonomy" id="37863"/>
    <lineage>
        <taxon>Eukaryota</taxon>
        <taxon>Metazoa</taxon>
        <taxon>Ecdysozoa</taxon>
        <taxon>Nematoda</taxon>
        <taxon>Chromadorea</taxon>
        <taxon>Rhabditida</taxon>
        <taxon>Tylenchina</taxon>
        <taxon>Panagrolaimomorpha</taxon>
        <taxon>Strongyloidoidea</taxon>
        <taxon>Steinernematidae</taxon>
        <taxon>Steinernema</taxon>
    </lineage>
</organism>
<reference evidence="5" key="1">
    <citation type="submission" date="2016-11" db="UniProtKB">
        <authorList>
            <consortium name="WormBaseParasite"/>
        </authorList>
    </citation>
    <scope>IDENTIFICATION</scope>
</reference>
<dbReference type="InterPro" id="IPR050111">
    <property type="entry name" value="C-type_lectin/snaclec_domain"/>
</dbReference>
<dbReference type="CDD" id="cd00037">
    <property type="entry name" value="CLECT"/>
    <property type="match status" value="2"/>
</dbReference>
<feature type="domain" description="C-type lectin" evidence="3">
    <location>
        <begin position="370"/>
        <end position="468"/>
    </location>
</feature>
<evidence type="ECO:0000313" key="5">
    <source>
        <dbReference type="WBParaSite" id="L893_g27828.t1"/>
    </source>
</evidence>
<dbReference type="AlphaFoldDB" id="A0A1I7ZMN8"/>
<dbReference type="SUPFAM" id="SSF56436">
    <property type="entry name" value="C-type lectin-like"/>
    <property type="match status" value="2"/>
</dbReference>
<evidence type="ECO:0000256" key="1">
    <source>
        <dbReference type="ARBA" id="ARBA00023157"/>
    </source>
</evidence>
<dbReference type="InterPro" id="IPR018378">
    <property type="entry name" value="C-type_lectin_CS"/>
</dbReference>
<evidence type="ECO:0000259" key="3">
    <source>
        <dbReference type="PROSITE" id="PS50041"/>
    </source>
</evidence>
<dbReference type="InterPro" id="IPR016187">
    <property type="entry name" value="CTDL_fold"/>
</dbReference>
<dbReference type="PROSITE" id="PS00615">
    <property type="entry name" value="C_TYPE_LECTIN_1"/>
    <property type="match status" value="1"/>
</dbReference>
<dbReference type="SMART" id="SM00034">
    <property type="entry name" value="CLECT"/>
    <property type="match status" value="2"/>
</dbReference>
<dbReference type="PROSITE" id="PS50041">
    <property type="entry name" value="C_TYPE_LECTIN_2"/>
    <property type="match status" value="2"/>
</dbReference>
<dbReference type="PANTHER" id="PTHR22803">
    <property type="entry name" value="MANNOSE, PHOSPHOLIPASE, LECTIN RECEPTOR RELATED"/>
    <property type="match status" value="1"/>
</dbReference>
<feature type="compositionally biased region" description="Polar residues" evidence="2">
    <location>
        <begin position="82"/>
        <end position="102"/>
    </location>
</feature>
<dbReference type="WBParaSite" id="L893_g27828.t1">
    <property type="protein sequence ID" value="L893_g27828.t1"/>
    <property type="gene ID" value="L893_g27828"/>
</dbReference>
<accession>A0A1I7ZMN8</accession>
<feature type="region of interest" description="Disordered" evidence="2">
    <location>
        <begin position="80"/>
        <end position="102"/>
    </location>
</feature>
<keyword evidence="1" id="KW-1015">Disulfide bond</keyword>
<proteinExistence type="predicted"/>
<keyword evidence="4" id="KW-1185">Reference proteome</keyword>
<evidence type="ECO:0000313" key="4">
    <source>
        <dbReference type="Proteomes" id="UP000095287"/>
    </source>
</evidence>
<dbReference type="Pfam" id="PF00059">
    <property type="entry name" value="Lectin_C"/>
    <property type="match status" value="2"/>
</dbReference>
<dbReference type="Proteomes" id="UP000095287">
    <property type="component" value="Unplaced"/>
</dbReference>
<evidence type="ECO:0000256" key="2">
    <source>
        <dbReference type="SAM" id="MobiDB-lite"/>
    </source>
</evidence>
<dbReference type="InterPro" id="IPR016186">
    <property type="entry name" value="C-type_lectin-like/link_sf"/>
</dbReference>
<name>A0A1I7ZMN8_9BILA</name>